<feature type="domain" description="PhoU" evidence="8">
    <location>
        <begin position="358"/>
        <end position="447"/>
    </location>
</feature>
<comment type="caution">
    <text evidence="9">The sequence shown here is derived from an EMBL/GenBank/DDBJ whole genome shotgun (WGS) entry which is preliminary data.</text>
</comment>
<dbReference type="InterPro" id="IPR004633">
    <property type="entry name" value="NaPi_cotrn-rel/YqeW-like"/>
</dbReference>
<feature type="transmembrane region" description="Helical" evidence="7">
    <location>
        <begin position="138"/>
        <end position="155"/>
    </location>
</feature>
<feature type="transmembrane region" description="Helical" evidence="7">
    <location>
        <begin position="292"/>
        <end position="315"/>
    </location>
</feature>
<feature type="transmembrane region" description="Helical" evidence="7">
    <location>
        <begin position="255"/>
        <end position="272"/>
    </location>
</feature>
<keyword evidence="5 7" id="KW-0472">Membrane</keyword>
<name>A0ABT8KTL5_9BACT</name>
<evidence type="ECO:0000256" key="7">
    <source>
        <dbReference type="SAM" id="Phobius"/>
    </source>
</evidence>
<evidence type="ECO:0000256" key="3">
    <source>
        <dbReference type="ARBA" id="ARBA00022692"/>
    </source>
</evidence>
<feature type="coiled-coil region" evidence="6">
    <location>
        <begin position="375"/>
        <end position="402"/>
    </location>
</feature>
<dbReference type="Gene3D" id="1.20.58.220">
    <property type="entry name" value="Phosphate transport system protein phou homolog 2, domain 2"/>
    <property type="match status" value="1"/>
</dbReference>
<dbReference type="RefSeq" id="WP_346754132.1">
    <property type="nucleotide sequence ID" value="NZ_JAUJEA010000009.1"/>
</dbReference>
<dbReference type="Pfam" id="PF02690">
    <property type="entry name" value="Na_Pi_cotrans"/>
    <property type="match status" value="2"/>
</dbReference>
<evidence type="ECO:0000259" key="8">
    <source>
        <dbReference type="Pfam" id="PF01895"/>
    </source>
</evidence>
<keyword evidence="10" id="KW-1185">Reference proteome</keyword>
<keyword evidence="2" id="KW-1003">Cell membrane</keyword>
<evidence type="ECO:0000313" key="9">
    <source>
        <dbReference type="EMBL" id="MDN5204111.1"/>
    </source>
</evidence>
<dbReference type="Pfam" id="PF01895">
    <property type="entry name" value="PhoU"/>
    <property type="match status" value="1"/>
</dbReference>
<evidence type="ECO:0000256" key="2">
    <source>
        <dbReference type="ARBA" id="ARBA00022475"/>
    </source>
</evidence>
<dbReference type="NCBIfam" id="NF037997">
    <property type="entry name" value="Na_Pi_symport"/>
    <property type="match status" value="1"/>
</dbReference>
<protein>
    <submittedName>
        <fullName evidence="9">Na/Pi cotransporter family protein</fullName>
    </submittedName>
</protein>
<feature type="transmembrane region" description="Helical" evidence="7">
    <location>
        <begin position="52"/>
        <end position="76"/>
    </location>
</feature>
<keyword evidence="3 7" id="KW-0812">Transmembrane</keyword>
<organism evidence="9 10">
    <name type="scientific">Splendidivirga corallicola</name>
    <dbReference type="NCBI Taxonomy" id="3051826"/>
    <lineage>
        <taxon>Bacteria</taxon>
        <taxon>Pseudomonadati</taxon>
        <taxon>Bacteroidota</taxon>
        <taxon>Cytophagia</taxon>
        <taxon>Cytophagales</taxon>
        <taxon>Splendidivirgaceae</taxon>
        <taxon>Splendidivirga</taxon>
    </lineage>
</organism>
<evidence type="ECO:0000256" key="1">
    <source>
        <dbReference type="ARBA" id="ARBA00004651"/>
    </source>
</evidence>
<feature type="transmembrane region" description="Helical" evidence="7">
    <location>
        <begin position="88"/>
        <end position="107"/>
    </location>
</feature>
<proteinExistence type="predicted"/>
<dbReference type="InterPro" id="IPR003841">
    <property type="entry name" value="Na/Pi_transpt"/>
</dbReference>
<sequence>MEFGIFDVLRIIGALGFFIYGMKVMSEGLQQVAGAKMRQVLGAMTNNRVTGVMTGFMITAILQSSSATTVMTVSFVNAGLLSLVESAGVMMGANIGTTITGWLVSLIGFKVKIASIALPIIAIGFPMMFVRNQKLKKWAEVIIGFALLFLGLAELKNAVPDIKGNPEVLSFLTEFGGGGFLSRLMFVGIGTLLTIVVQSSSAAMTLTIVLTTQGLPIDIAAAMVLGENIGTTITAELASLVANTTAKRSARIHSLFNIIGVTWMILIMPYFLDLLTAVFPPPTDGDANKFTLAAFHTGFNLLNVLILLSFVPWLVKTATRTVKSRGEDDDEYKLEFLDKGIFAASEFSIVEATQEVAKFGRITLKMSKMLSEFSNTEKEKKRAKLISKLEKFEEHTDEMEEQIAVFLVRVSESRLSHTSSLEITGMLSIIGDLERIADIILRMARDIQRLNKRGLSFNKRQKDNLNKISLEVDEALRIMVTNLEENWTKVTIDEARNKENEINETKVQLRKEQMKSVEEPGYNVQSGIIYKDIYSGYEKLGDHIINVTEGIIGEKLEV</sequence>
<dbReference type="Proteomes" id="UP001172082">
    <property type="component" value="Unassembled WGS sequence"/>
</dbReference>
<keyword evidence="6" id="KW-0175">Coiled coil</keyword>
<evidence type="ECO:0000256" key="5">
    <source>
        <dbReference type="ARBA" id="ARBA00023136"/>
    </source>
</evidence>
<keyword evidence="4 7" id="KW-1133">Transmembrane helix</keyword>
<comment type="subcellular location">
    <subcellularLocation>
        <location evidence="1">Cell membrane</location>
        <topology evidence="1">Multi-pass membrane protein</topology>
    </subcellularLocation>
</comment>
<dbReference type="InterPro" id="IPR038078">
    <property type="entry name" value="PhoU-like_sf"/>
</dbReference>
<dbReference type="InterPro" id="IPR026022">
    <property type="entry name" value="PhoU_dom"/>
</dbReference>
<evidence type="ECO:0000313" key="10">
    <source>
        <dbReference type="Proteomes" id="UP001172082"/>
    </source>
</evidence>
<feature type="transmembrane region" description="Helical" evidence="7">
    <location>
        <begin position="175"/>
        <end position="197"/>
    </location>
</feature>
<accession>A0ABT8KTL5</accession>
<dbReference type="EMBL" id="JAUJEA010000009">
    <property type="protein sequence ID" value="MDN5204111.1"/>
    <property type="molecule type" value="Genomic_DNA"/>
</dbReference>
<dbReference type="NCBIfam" id="TIGR00704">
    <property type="entry name" value="NaPi_cotrn_rel"/>
    <property type="match status" value="1"/>
</dbReference>
<reference evidence="9" key="1">
    <citation type="submission" date="2023-06" db="EMBL/GenBank/DDBJ databases">
        <title>Genomic of Parafulvivirga corallium.</title>
        <authorList>
            <person name="Wang G."/>
        </authorList>
    </citation>
    <scope>NUCLEOTIDE SEQUENCE</scope>
    <source>
        <strain evidence="9">BMA10</strain>
    </source>
</reference>
<dbReference type="SUPFAM" id="SSF109755">
    <property type="entry name" value="PhoU-like"/>
    <property type="match status" value="1"/>
</dbReference>
<evidence type="ECO:0000256" key="4">
    <source>
        <dbReference type="ARBA" id="ARBA00022989"/>
    </source>
</evidence>
<evidence type="ECO:0000256" key="6">
    <source>
        <dbReference type="SAM" id="Coils"/>
    </source>
</evidence>
<dbReference type="PANTHER" id="PTHR10010">
    <property type="entry name" value="SOLUTE CARRIER FAMILY 34 SODIUM PHOSPHATE , MEMBER 2-RELATED"/>
    <property type="match status" value="1"/>
</dbReference>
<gene>
    <name evidence="9" type="ORF">QQ008_22150</name>
</gene>
<dbReference type="PANTHER" id="PTHR10010:SF46">
    <property type="entry name" value="SODIUM-DEPENDENT PHOSPHATE TRANSPORT PROTEIN 2B"/>
    <property type="match status" value="1"/>
</dbReference>